<dbReference type="AlphaFoldDB" id="A0A5N5HGZ8"/>
<dbReference type="Gene3D" id="3.30.420.10">
    <property type="entry name" value="Ribonuclease H-like superfamily/Ribonuclease H"/>
    <property type="match status" value="1"/>
</dbReference>
<dbReference type="InterPro" id="IPR043502">
    <property type="entry name" value="DNA/RNA_pol_sf"/>
</dbReference>
<proteinExistence type="predicted"/>
<evidence type="ECO:0008006" key="3">
    <source>
        <dbReference type="Google" id="ProtNLM"/>
    </source>
</evidence>
<dbReference type="OrthoDB" id="1305140at2759"/>
<evidence type="ECO:0000313" key="1">
    <source>
        <dbReference type="EMBL" id="KAB2622454.1"/>
    </source>
</evidence>
<dbReference type="InterPro" id="IPR036397">
    <property type="entry name" value="RNaseH_sf"/>
</dbReference>
<gene>
    <name evidence="1" type="ORF">D8674_024636</name>
</gene>
<reference evidence="1 2" key="3">
    <citation type="submission" date="2019-11" db="EMBL/GenBank/DDBJ databases">
        <title>A de novo genome assembly of a pear dwarfing rootstock.</title>
        <authorList>
            <person name="Wang F."/>
            <person name="Wang J."/>
            <person name="Li S."/>
            <person name="Zhang Y."/>
            <person name="Fang M."/>
            <person name="Ma L."/>
            <person name="Zhao Y."/>
            <person name="Jiang S."/>
        </authorList>
    </citation>
    <scope>NUCLEOTIDE SEQUENCE [LARGE SCALE GENOMIC DNA]</scope>
    <source>
        <strain evidence="1">S2</strain>
        <tissue evidence="1">Leaf</tissue>
    </source>
</reference>
<comment type="caution">
    <text evidence="1">The sequence shown here is derived from an EMBL/GenBank/DDBJ whole genome shotgun (WGS) entry which is preliminary data.</text>
</comment>
<evidence type="ECO:0000313" key="2">
    <source>
        <dbReference type="Proteomes" id="UP000327157"/>
    </source>
</evidence>
<protein>
    <recommendedName>
        <fullName evidence="3">Reverse transcriptase Ty1/copia-type domain-containing protein</fullName>
    </recommendedName>
</protein>
<sequence length="628" mass="71389">MECAGDLKTLREEIQLDRVYAFLAGLDDIFDKVRSDVLRSQPLPFVEEVFSVVRREAQRHATMMDSNVVGNQGGVFSVAMVSRPPSGNRTFKPSSSTTSRPFIRENKDDLKCIFCGQTRHTEDTCFQKYGVLDWFPELKKKLHAKELGAGGTRGGRAFVATAPKDAVPPFGDPSHSLLTRSTPSDTPSIQVVWGMHDCTRMTWIYVMKNKSDVSMVFRSFSKMVATQYSFVIKVLRFDNGGEYIGILHETTCPHTPQQNGHDAVTYAVHVINRMPSRVLDFLTPLQVLMKFVPVVSTHTLIPVFSPEGKMKYPIANYVLCSNLAPERQAWVNNIEAIQAPTRVEEALKDPKWAAAMDEEMMALHKNDTWEVTKLPKGKKLVGCRWVFTVKYKADGSVDIRDDEARAKPDCQIRDEESRRFEIFSWRGDQELVDKGRYQRLVGRLIYLPHTCPDIAYAVSVVSQFMHSPSVDHVAAVMRILAYLKSALGKRILYTCHGHMRIEGFTDADWASDVTARRSTSGYFTFVGGNLVTWRSKKQNVVSRSSTEAEYRGMAQGVCEILWLQKLLWSLGFKQTEAMELYYDNKSARDIAENPVQHDRTKRVEVDRHFIKEKLEKKIVSIPFVNSEE</sequence>
<accession>A0A5N5HGZ8</accession>
<dbReference type="CDD" id="cd09272">
    <property type="entry name" value="RNase_HI_RT_Ty1"/>
    <property type="match status" value="1"/>
</dbReference>
<reference evidence="1 2" key="1">
    <citation type="submission" date="2019-09" db="EMBL/GenBank/DDBJ databases">
        <authorList>
            <person name="Ou C."/>
        </authorList>
    </citation>
    <scope>NUCLEOTIDE SEQUENCE [LARGE SCALE GENOMIC DNA]</scope>
    <source>
        <strain evidence="1">S2</strain>
        <tissue evidence="1">Leaf</tissue>
    </source>
</reference>
<dbReference type="GO" id="GO:0003676">
    <property type="term" value="F:nucleic acid binding"/>
    <property type="evidence" value="ECO:0007669"/>
    <property type="project" value="InterPro"/>
</dbReference>
<dbReference type="SUPFAM" id="SSF56672">
    <property type="entry name" value="DNA/RNA polymerases"/>
    <property type="match status" value="1"/>
</dbReference>
<organism evidence="1 2">
    <name type="scientific">Pyrus ussuriensis x Pyrus communis</name>
    <dbReference type="NCBI Taxonomy" id="2448454"/>
    <lineage>
        <taxon>Eukaryota</taxon>
        <taxon>Viridiplantae</taxon>
        <taxon>Streptophyta</taxon>
        <taxon>Embryophyta</taxon>
        <taxon>Tracheophyta</taxon>
        <taxon>Spermatophyta</taxon>
        <taxon>Magnoliopsida</taxon>
        <taxon>eudicotyledons</taxon>
        <taxon>Gunneridae</taxon>
        <taxon>Pentapetalae</taxon>
        <taxon>rosids</taxon>
        <taxon>fabids</taxon>
        <taxon>Rosales</taxon>
        <taxon>Rosaceae</taxon>
        <taxon>Amygdaloideae</taxon>
        <taxon>Maleae</taxon>
        <taxon>Pyrus</taxon>
    </lineage>
</organism>
<dbReference type="Proteomes" id="UP000327157">
    <property type="component" value="Chromosome 4"/>
</dbReference>
<dbReference type="SUPFAM" id="SSF53098">
    <property type="entry name" value="Ribonuclease H-like"/>
    <property type="match status" value="1"/>
</dbReference>
<dbReference type="PANTHER" id="PTHR11439">
    <property type="entry name" value="GAG-POL-RELATED RETROTRANSPOSON"/>
    <property type="match status" value="1"/>
</dbReference>
<dbReference type="InterPro" id="IPR012337">
    <property type="entry name" value="RNaseH-like_sf"/>
</dbReference>
<name>A0A5N5HGZ8_9ROSA</name>
<keyword evidence="2" id="KW-1185">Reference proteome</keyword>
<dbReference type="EMBL" id="SMOL01000231">
    <property type="protein sequence ID" value="KAB2622454.1"/>
    <property type="molecule type" value="Genomic_DNA"/>
</dbReference>
<dbReference type="PANTHER" id="PTHR11439:SF467">
    <property type="entry name" value="INTEGRASE CATALYTIC DOMAIN-CONTAINING PROTEIN"/>
    <property type="match status" value="1"/>
</dbReference>
<reference evidence="2" key="2">
    <citation type="submission" date="2019-10" db="EMBL/GenBank/DDBJ databases">
        <title>A de novo genome assembly of a pear dwarfing rootstock.</title>
        <authorList>
            <person name="Wang F."/>
            <person name="Wang J."/>
            <person name="Li S."/>
            <person name="Zhang Y."/>
            <person name="Fang M."/>
            <person name="Ma L."/>
            <person name="Zhao Y."/>
            <person name="Jiang S."/>
        </authorList>
    </citation>
    <scope>NUCLEOTIDE SEQUENCE [LARGE SCALE GENOMIC DNA]</scope>
</reference>